<gene>
    <name evidence="2" type="ORF">BSQ49_12195</name>
</gene>
<evidence type="ECO:0000256" key="1">
    <source>
        <dbReference type="SAM" id="Phobius"/>
    </source>
</evidence>
<reference evidence="2 3" key="1">
    <citation type="submission" date="2016-11" db="EMBL/GenBank/DDBJ databases">
        <title>Interaction between Lactobacillus species and yeast in water kefir.</title>
        <authorList>
            <person name="Behr J."/>
            <person name="Xu D."/>
            <person name="Vogel R.F."/>
        </authorList>
    </citation>
    <scope>NUCLEOTIDE SEQUENCE [LARGE SCALE GENOMIC DNA]</scope>
    <source>
        <strain evidence="2 3">TMW 1.1822</strain>
        <plasmid evidence="3">pl11822-2</plasmid>
    </source>
</reference>
<feature type="transmembrane region" description="Helical" evidence="1">
    <location>
        <begin position="147"/>
        <end position="168"/>
    </location>
</feature>
<evidence type="ECO:0000313" key="2">
    <source>
        <dbReference type="EMBL" id="AUJ31003.1"/>
    </source>
</evidence>
<proteinExistence type="predicted"/>
<protein>
    <submittedName>
        <fullName evidence="2">Conjugal transfer protein</fullName>
    </submittedName>
</protein>
<keyword evidence="1" id="KW-0812">Transmembrane</keyword>
<dbReference type="Proteomes" id="UP000314960">
    <property type="component" value="Plasmid pL11822-2"/>
</dbReference>
<evidence type="ECO:0000313" key="3">
    <source>
        <dbReference type="Proteomes" id="UP000314960"/>
    </source>
</evidence>
<keyword evidence="1" id="KW-1133">Transmembrane helix</keyword>
<dbReference type="RefSeq" id="WP_141055947.1">
    <property type="nucleotide sequence ID" value="NZ_CP018178.1"/>
</dbReference>
<organism evidence="2 3">
    <name type="scientific">Liquorilactobacillus hordei</name>
    <dbReference type="NCBI Taxonomy" id="468911"/>
    <lineage>
        <taxon>Bacteria</taxon>
        <taxon>Bacillati</taxon>
        <taxon>Bacillota</taxon>
        <taxon>Bacilli</taxon>
        <taxon>Lactobacillales</taxon>
        <taxon>Lactobacillaceae</taxon>
        <taxon>Liquorilactobacillus</taxon>
    </lineage>
</organism>
<dbReference type="KEGG" id="lhw:BSQ49_12195"/>
<feature type="transmembrane region" description="Helical" evidence="1">
    <location>
        <begin position="45"/>
        <end position="67"/>
    </location>
</feature>
<dbReference type="InterPro" id="IPR046084">
    <property type="entry name" value="TrbL_4"/>
</dbReference>
<feature type="transmembrane region" description="Helical" evidence="1">
    <location>
        <begin position="218"/>
        <end position="251"/>
    </location>
</feature>
<dbReference type="AlphaFoldDB" id="A0A3Q8CAQ8"/>
<feature type="transmembrane region" description="Helical" evidence="1">
    <location>
        <begin position="180"/>
        <end position="198"/>
    </location>
</feature>
<feature type="transmembrane region" description="Helical" evidence="1">
    <location>
        <begin position="88"/>
        <end position="111"/>
    </location>
</feature>
<accession>A0A3Q8CAQ8</accession>
<name>A0A3Q8CAQ8_9LACO</name>
<keyword evidence="1" id="KW-0472">Membrane</keyword>
<geneLocation type="plasmid" evidence="3">
    <name>pl11822-2</name>
</geneLocation>
<dbReference type="Pfam" id="PF19597">
    <property type="entry name" value="TrbL_4"/>
    <property type="match status" value="1"/>
</dbReference>
<keyword evidence="2" id="KW-0614">Plasmid</keyword>
<dbReference type="EMBL" id="CP018178">
    <property type="protein sequence ID" value="AUJ31003.1"/>
    <property type="molecule type" value="Genomic_DNA"/>
</dbReference>
<sequence length="288" mass="31641">MTSLVSDAINSFIKSFFKGVMDFAVSGCKAIIDQVSQSLPSIQTWYGVFFAFSCSLLVVVVLARIILTIMKEADESTDVTWANILMDSFKAAISIPVMVFLQGFLQSQIVFPLAKYMFNMSGNYSADAILGVTKIAINPTDKATNTIAIGGVMSIVFLIFFTIVTVAFMVKMCIYYADMAWYTITIPIVAVSIATETFDYGTTWWKKLVYYNCSMLSQVLSLTLCIWCFTHLASSGFIALMGAIGFGWLVLHTPNVIQDFWASTGITKNVGRAGISGLKNMLKNKISG</sequence>